<feature type="domain" description="CBM20" evidence="14">
    <location>
        <begin position="530"/>
        <end position="622"/>
    </location>
</feature>
<dbReference type="SUPFAM" id="SSF49452">
    <property type="entry name" value="Starch-binding domain-like"/>
    <property type="match status" value="1"/>
</dbReference>
<comment type="similarity">
    <text evidence="3 11">Belongs to the glycosyl hydrolase 13 family.</text>
</comment>
<dbReference type="SUPFAM" id="SSF51445">
    <property type="entry name" value="(Trans)glycosidases"/>
    <property type="match status" value="1"/>
</dbReference>
<evidence type="ECO:0000256" key="5">
    <source>
        <dbReference type="ARBA" id="ARBA00017303"/>
    </source>
</evidence>
<keyword evidence="9 12" id="KW-0119">Carbohydrate metabolism</keyword>
<dbReference type="SMART" id="SM01065">
    <property type="entry name" value="CBM_2"/>
    <property type="match status" value="1"/>
</dbReference>
<dbReference type="Pfam" id="PF00686">
    <property type="entry name" value="CBM_20"/>
    <property type="match status" value="1"/>
</dbReference>
<evidence type="ECO:0000256" key="11">
    <source>
        <dbReference type="RuleBase" id="RU003615"/>
    </source>
</evidence>
<evidence type="ECO:0000313" key="16">
    <source>
        <dbReference type="Proteomes" id="UP000553209"/>
    </source>
</evidence>
<sequence length="622" mass="65692">MKPTGPGAVAGAILMGVGLLAAPAQATPVPAAPVQTAPVQAASAPAAPVPAAPAPAEDVRAADNGETIVQLFQWNWDSVATECEEFLGPRGFGGVQVSPPQEHVVIPFAEGGDYPWWQDYQPTSYRIDNTRRGTAEDFQAMVSTCADNGVRIYADAIINHMTGDGSGTGSAGTDWAKYEYPDLFGDGTASRTGEDFSSCREEISNWNDKWEVQNCELVGLSDLDTGDPEVRAQIRRYLNGLVDMGVGGFRVDASKHVPEAHVDAIFSDLNEVPVFGGQPDVFHEVYGDQTIPYTAYAPYGRVTAFDYQRDISDKFAGGDISGLAQLPDYGGLTDEQATVFVDNHDTQRYHPTLTYKDGDRYHLAVAYMLAHPYGRPVVMSSYDFGSNVTQGPPSVGEVEGNPAGWITADTDCAGAEWVCEHRHPTVAGMPAFRNATGDTPVVQRATDGSSRLAFDRGDRGFAAFNATGAAWNLTADTGLPDGSYDNAAGSGTLTVADGRISAQVPANGAVALHVGGTCDDPAECEGGGDPGEPGDVSVSATVETWYGQEVYVVGSTPGLGSWNPQNGVRLSTDASTYPVWSGTAPIGADTEWKLVKVDGAGNVEWESGANRVGPATSVTWRD</sequence>
<gene>
    <name evidence="15" type="ORF">HGB44_30910</name>
</gene>
<dbReference type="Gene3D" id="2.60.40.1180">
    <property type="entry name" value="Golgi alpha-mannosidase II"/>
    <property type="match status" value="1"/>
</dbReference>
<reference evidence="15 16" key="1">
    <citation type="submission" date="2020-04" db="EMBL/GenBank/DDBJ databases">
        <title>MicrobeNet Type strains.</title>
        <authorList>
            <person name="Nicholson A.C."/>
        </authorList>
    </citation>
    <scope>NUCLEOTIDE SEQUENCE [LARGE SCALE GENOMIC DNA]</scope>
    <source>
        <strain evidence="15 16">ATCC 23612</strain>
    </source>
</reference>
<dbReference type="CDD" id="cd11317">
    <property type="entry name" value="AmyAc_bac_euk_AmyA"/>
    <property type="match status" value="1"/>
</dbReference>
<dbReference type="GO" id="GO:2001070">
    <property type="term" value="F:starch binding"/>
    <property type="evidence" value="ECO:0007669"/>
    <property type="project" value="InterPro"/>
</dbReference>
<dbReference type="PRINTS" id="PR00110">
    <property type="entry name" value="ALPHAAMYLASE"/>
</dbReference>
<comment type="caution">
    <text evidence="15">The sequence shown here is derived from an EMBL/GenBank/DDBJ whole genome shotgun (WGS) entry which is preliminary data.</text>
</comment>
<organism evidence="15 16">
    <name type="scientific">Nocardiopsis alborubida</name>
    <dbReference type="NCBI Taxonomy" id="146802"/>
    <lineage>
        <taxon>Bacteria</taxon>
        <taxon>Bacillati</taxon>
        <taxon>Actinomycetota</taxon>
        <taxon>Actinomycetes</taxon>
        <taxon>Streptosporangiales</taxon>
        <taxon>Nocardiopsidaceae</taxon>
        <taxon>Nocardiopsis</taxon>
    </lineage>
</organism>
<comment type="cofactor">
    <cofactor evidence="2">
        <name>Ca(2+)</name>
        <dbReference type="ChEBI" id="CHEBI:29108"/>
    </cofactor>
</comment>
<dbReference type="GO" id="GO:0046872">
    <property type="term" value="F:metal ion binding"/>
    <property type="evidence" value="ECO:0007669"/>
    <property type="project" value="UniProtKB-KW"/>
</dbReference>
<evidence type="ECO:0000256" key="7">
    <source>
        <dbReference type="ARBA" id="ARBA00022801"/>
    </source>
</evidence>
<accession>A0A7X6MIM6</accession>
<keyword evidence="8" id="KW-0106">Calcium</keyword>
<keyword evidence="13" id="KW-0732">Signal</keyword>
<dbReference type="EMBL" id="JAAXPG010000054">
    <property type="protein sequence ID" value="NKZ02037.1"/>
    <property type="molecule type" value="Genomic_DNA"/>
</dbReference>
<dbReference type="InterPro" id="IPR013783">
    <property type="entry name" value="Ig-like_fold"/>
</dbReference>
<name>A0A7X6MIM6_9ACTN</name>
<evidence type="ECO:0000256" key="13">
    <source>
        <dbReference type="SAM" id="SignalP"/>
    </source>
</evidence>
<evidence type="ECO:0000256" key="4">
    <source>
        <dbReference type="ARBA" id="ARBA00012595"/>
    </source>
</evidence>
<dbReference type="InterPro" id="IPR031319">
    <property type="entry name" value="A-amylase_C"/>
</dbReference>
<dbReference type="InterPro" id="IPR017853">
    <property type="entry name" value="GH"/>
</dbReference>
<dbReference type="InterPro" id="IPR013784">
    <property type="entry name" value="Carb-bd-like_fold"/>
</dbReference>
<dbReference type="Pfam" id="PF00128">
    <property type="entry name" value="Alpha-amylase"/>
    <property type="match status" value="1"/>
</dbReference>
<dbReference type="PANTHER" id="PTHR43447">
    <property type="entry name" value="ALPHA-AMYLASE"/>
    <property type="match status" value="1"/>
</dbReference>
<keyword evidence="10 12" id="KW-0326">Glycosidase</keyword>
<evidence type="ECO:0000256" key="6">
    <source>
        <dbReference type="ARBA" id="ARBA00022723"/>
    </source>
</evidence>
<dbReference type="InterPro" id="IPR006046">
    <property type="entry name" value="Alpha_amylase"/>
</dbReference>
<dbReference type="GO" id="GO:0004556">
    <property type="term" value="F:alpha-amylase activity"/>
    <property type="evidence" value="ECO:0007669"/>
    <property type="project" value="UniProtKB-UniRule"/>
</dbReference>
<comment type="catalytic activity">
    <reaction evidence="1 12">
        <text>Endohydrolysis of (1-&gt;4)-alpha-D-glucosidic linkages in polysaccharides containing three or more (1-&gt;4)-alpha-linked D-glucose units.</text>
        <dbReference type="EC" id="3.2.1.1"/>
    </reaction>
</comment>
<evidence type="ECO:0000256" key="3">
    <source>
        <dbReference type="ARBA" id="ARBA00008061"/>
    </source>
</evidence>
<dbReference type="SMART" id="SM00632">
    <property type="entry name" value="Aamy_C"/>
    <property type="match status" value="1"/>
</dbReference>
<keyword evidence="7 12" id="KW-0378">Hydrolase</keyword>
<dbReference type="SMART" id="SM00642">
    <property type="entry name" value="Aamy"/>
    <property type="match status" value="1"/>
</dbReference>
<dbReference type="PROSITE" id="PS51166">
    <property type="entry name" value="CBM20"/>
    <property type="match status" value="1"/>
</dbReference>
<evidence type="ECO:0000256" key="12">
    <source>
        <dbReference type="RuleBase" id="RU361134"/>
    </source>
</evidence>
<dbReference type="Proteomes" id="UP000553209">
    <property type="component" value="Unassembled WGS sequence"/>
</dbReference>
<dbReference type="InterPro" id="IPR013780">
    <property type="entry name" value="Glyco_hydro_b"/>
</dbReference>
<evidence type="ECO:0000256" key="1">
    <source>
        <dbReference type="ARBA" id="ARBA00000548"/>
    </source>
</evidence>
<dbReference type="EC" id="3.2.1.1" evidence="4 12"/>
<dbReference type="Gene3D" id="2.60.40.10">
    <property type="entry name" value="Immunoglobulins"/>
    <property type="match status" value="1"/>
</dbReference>
<dbReference type="InterPro" id="IPR006048">
    <property type="entry name" value="A-amylase/branching_C"/>
</dbReference>
<dbReference type="Pfam" id="PF02806">
    <property type="entry name" value="Alpha-amylase_C"/>
    <property type="match status" value="1"/>
</dbReference>
<dbReference type="Gene3D" id="3.20.20.80">
    <property type="entry name" value="Glycosidases"/>
    <property type="match status" value="1"/>
</dbReference>
<keyword evidence="6" id="KW-0479">Metal-binding</keyword>
<proteinExistence type="inferred from homology"/>
<dbReference type="SUPFAM" id="SSF51011">
    <property type="entry name" value="Glycosyl hydrolase domain"/>
    <property type="match status" value="1"/>
</dbReference>
<dbReference type="GO" id="GO:0005975">
    <property type="term" value="P:carbohydrate metabolic process"/>
    <property type="evidence" value="ECO:0007669"/>
    <property type="project" value="InterPro"/>
</dbReference>
<feature type="signal peptide" evidence="13">
    <location>
        <begin position="1"/>
        <end position="26"/>
    </location>
</feature>
<evidence type="ECO:0000259" key="14">
    <source>
        <dbReference type="PROSITE" id="PS51166"/>
    </source>
</evidence>
<evidence type="ECO:0000256" key="8">
    <source>
        <dbReference type="ARBA" id="ARBA00022837"/>
    </source>
</evidence>
<evidence type="ECO:0000256" key="10">
    <source>
        <dbReference type="ARBA" id="ARBA00023295"/>
    </source>
</evidence>
<protein>
    <recommendedName>
        <fullName evidence="5 12">Alpha-amylase</fullName>
        <ecNumber evidence="4 12">3.2.1.1</ecNumber>
    </recommendedName>
</protein>
<dbReference type="AlphaFoldDB" id="A0A7X6MIM6"/>
<evidence type="ECO:0000256" key="2">
    <source>
        <dbReference type="ARBA" id="ARBA00001913"/>
    </source>
</evidence>
<dbReference type="InterPro" id="IPR002044">
    <property type="entry name" value="CBM20"/>
</dbReference>
<evidence type="ECO:0000256" key="9">
    <source>
        <dbReference type="ARBA" id="ARBA00023277"/>
    </source>
</evidence>
<dbReference type="RefSeq" id="WP_061078518.1">
    <property type="nucleotide sequence ID" value="NZ_JAAXPG010000054.1"/>
</dbReference>
<evidence type="ECO:0000313" key="15">
    <source>
        <dbReference type="EMBL" id="NKZ02037.1"/>
    </source>
</evidence>
<keyword evidence="16" id="KW-1185">Reference proteome</keyword>
<feature type="chain" id="PRO_5038731849" description="Alpha-amylase" evidence="13">
    <location>
        <begin position="27"/>
        <end position="622"/>
    </location>
</feature>
<dbReference type="InterPro" id="IPR006047">
    <property type="entry name" value="GH13_cat_dom"/>
</dbReference>